<reference evidence="2 3" key="1">
    <citation type="submission" date="2024-09" db="EMBL/GenBank/DDBJ databases">
        <authorList>
            <person name="Lee S.D."/>
        </authorList>
    </citation>
    <scope>NUCLEOTIDE SEQUENCE [LARGE SCALE GENOMIC DNA]</scope>
    <source>
        <strain evidence="2 3">N8-3</strain>
    </source>
</reference>
<keyword evidence="2" id="KW-0378">Hydrolase</keyword>
<dbReference type="GO" id="GO:0016787">
    <property type="term" value="F:hydrolase activity"/>
    <property type="evidence" value="ECO:0007669"/>
    <property type="project" value="UniProtKB-KW"/>
</dbReference>
<protein>
    <submittedName>
        <fullName evidence="2">BstXI family restriction endonuclease</fullName>
        <ecNumber evidence="2">3.1.21.-</ecNumber>
    </submittedName>
</protein>
<dbReference type="EC" id="3.1.21.-" evidence="2"/>
<proteinExistence type="predicted"/>
<keyword evidence="3" id="KW-1185">Reference proteome</keyword>
<keyword evidence="2" id="KW-0255">Endonuclease</keyword>
<evidence type="ECO:0000313" key="3">
    <source>
        <dbReference type="Proteomes" id="UP001592531"/>
    </source>
</evidence>
<comment type="caution">
    <text evidence="2">The sequence shown here is derived from an EMBL/GenBank/DDBJ whole genome shotgun (WGS) entry which is preliminary data.</text>
</comment>
<gene>
    <name evidence="2" type="ORF">ACEZDE_14315</name>
</gene>
<keyword evidence="2" id="KW-0540">Nuclease</keyword>
<accession>A0ABV6VVK1</accession>
<evidence type="ECO:0000256" key="1">
    <source>
        <dbReference type="SAM" id="MobiDB-lite"/>
    </source>
</evidence>
<feature type="compositionally biased region" description="Acidic residues" evidence="1">
    <location>
        <begin position="397"/>
        <end position="408"/>
    </location>
</feature>
<dbReference type="Proteomes" id="UP001592531">
    <property type="component" value="Unassembled WGS sequence"/>
</dbReference>
<sequence length="408" mass="45171">MKPPALCPDANCLLLDGHANSHNPRPTAAWAFFGEKDLNKINKAGYATPRGGEKGAYQNHVYRNNKVIVPYEHLGLVDLSQYEDGYVIRLFPDQYFSKMGVVREDFEAEGAPTVGVNAFVLYRSHEALAEYPPPDDWEVRSLLRDGRAVNQRGARVVDDGEYVLRLPNAGAGRPMRKAGPPQGIFAPEYAPAQINFECQAMLAWLIVHARSSPYTTTQALHLKAILEESGLLGDRLERAGITRNGLSICPLCLRVIDYAELHDPVEFQQVDGLLNAALTVDGATRSTQANLFHMEPLVYDNLNHRPTSVAWGHASCNTLLGQRHCYSLAELQEAGRKLGVIVDDDIVTIGWISEDYKMIRSPYGAVWVQLSSDMPVEEREASFDASEDRQVVSPAEGGDDDPDMELPI</sequence>
<evidence type="ECO:0000313" key="2">
    <source>
        <dbReference type="EMBL" id="MFC1417810.1"/>
    </source>
</evidence>
<dbReference type="GO" id="GO:0004519">
    <property type="term" value="F:endonuclease activity"/>
    <property type="evidence" value="ECO:0007669"/>
    <property type="project" value="UniProtKB-KW"/>
</dbReference>
<feature type="region of interest" description="Disordered" evidence="1">
    <location>
        <begin position="378"/>
        <end position="408"/>
    </location>
</feature>
<organism evidence="2 3">
    <name type="scientific">Streptacidiphilus cavernicola</name>
    <dbReference type="NCBI Taxonomy" id="3342716"/>
    <lineage>
        <taxon>Bacteria</taxon>
        <taxon>Bacillati</taxon>
        <taxon>Actinomycetota</taxon>
        <taxon>Actinomycetes</taxon>
        <taxon>Kitasatosporales</taxon>
        <taxon>Streptomycetaceae</taxon>
        <taxon>Streptacidiphilus</taxon>
    </lineage>
</organism>
<dbReference type="RefSeq" id="WP_380536252.1">
    <property type="nucleotide sequence ID" value="NZ_JBHFAB010000009.1"/>
</dbReference>
<name>A0ABV6VVK1_9ACTN</name>
<dbReference type="EMBL" id="JBHFAB010000009">
    <property type="protein sequence ID" value="MFC1417810.1"/>
    <property type="molecule type" value="Genomic_DNA"/>
</dbReference>
<feature type="compositionally biased region" description="Basic and acidic residues" evidence="1">
    <location>
        <begin position="378"/>
        <end position="390"/>
    </location>
</feature>